<feature type="region of interest" description="Disordered" evidence="1">
    <location>
        <begin position="23"/>
        <end position="46"/>
    </location>
</feature>
<name>A0A1I8A273_9BILA</name>
<organism evidence="2 3">
    <name type="scientific">Steinernema glaseri</name>
    <dbReference type="NCBI Taxonomy" id="37863"/>
    <lineage>
        <taxon>Eukaryota</taxon>
        <taxon>Metazoa</taxon>
        <taxon>Ecdysozoa</taxon>
        <taxon>Nematoda</taxon>
        <taxon>Chromadorea</taxon>
        <taxon>Rhabditida</taxon>
        <taxon>Tylenchina</taxon>
        <taxon>Panagrolaimomorpha</taxon>
        <taxon>Strongyloidoidea</taxon>
        <taxon>Steinernematidae</taxon>
        <taxon>Steinernema</taxon>
    </lineage>
</organism>
<evidence type="ECO:0000313" key="2">
    <source>
        <dbReference type="Proteomes" id="UP000095287"/>
    </source>
</evidence>
<dbReference type="AlphaFoldDB" id="A0A1I8A273"/>
<feature type="compositionally biased region" description="Polar residues" evidence="1">
    <location>
        <begin position="31"/>
        <end position="41"/>
    </location>
</feature>
<accession>A0A1I8A273</accession>
<reference evidence="3" key="1">
    <citation type="submission" date="2016-11" db="UniProtKB">
        <authorList>
            <consortium name="WormBaseParasite"/>
        </authorList>
    </citation>
    <scope>IDENTIFICATION</scope>
</reference>
<dbReference type="Proteomes" id="UP000095287">
    <property type="component" value="Unplaced"/>
</dbReference>
<protein>
    <submittedName>
        <fullName evidence="3">Uncharacterized protein</fullName>
    </submittedName>
</protein>
<dbReference type="WBParaSite" id="L893_g32144.t1">
    <property type="protein sequence ID" value="L893_g32144.t1"/>
    <property type="gene ID" value="L893_g32144"/>
</dbReference>
<evidence type="ECO:0000256" key="1">
    <source>
        <dbReference type="SAM" id="MobiDB-lite"/>
    </source>
</evidence>
<keyword evidence="2" id="KW-1185">Reference proteome</keyword>
<sequence length="147" mass="16622">MFTIRDHLCECPSGPQIMKQKTARKQRKCHQSVNNLRTSSEALDPLTPVDRDSLAAQTRRRQSPGTLSTTQLVRCISLAADQVVLKRRDIQKSAGMSHTDAARRYYRSMAGDLDGRSMDAKREECKLVTSTIRMSWAPLEFECVPPK</sequence>
<evidence type="ECO:0000313" key="3">
    <source>
        <dbReference type="WBParaSite" id="L893_g32144.t1"/>
    </source>
</evidence>
<proteinExistence type="predicted"/>